<feature type="transmembrane region" description="Helical" evidence="1">
    <location>
        <begin position="1297"/>
        <end position="1314"/>
    </location>
</feature>
<keyword evidence="2" id="KW-0732">Signal</keyword>
<evidence type="ECO:0000313" key="3">
    <source>
        <dbReference type="EMBL" id="EGG21333.1"/>
    </source>
</evidence>
<dbReference type="GeneID" id="14873574"/>
<dbReference type="KEGG" id="dfa:DFA_01214"/>
<feature type="chain" id="PRO_5003313322" evidence="2">
    <location>
        <begin position="19"/>
        <end position="1315"/>
    </location>
</feature>
<reference evidence="4" key="1">
    <citation type="journal article" date="2011" name="Genome Res.">
        <title>Phylogeny-wide analysis of social amoeba genomes highlights ancient origins for complex intercellular communication.</title>
        <authorList>
            <person name="Heidel A.J."/>
            <person name="Lawal H.M."/>
            <person name="Felder M."/>
            <person name="Schilde C."/>
            <person name="Helps N.R."/>
            <person name="Tunggal B."/>
            <person name="Rivero F."/>
            <person name="John U."/>
            <person name="Schleicher M."/>
            <person name="Eichinger L."/>
            <person name="Platzer M."/>
            <person name="Noegel A.A."/>
            <person name="Schaap P."/>
            <person name="Gloeckner G."/>
        </authorList>
    </citation>
    <scope>NUCLEOTIDE SEQUENCE [LARGE SCALE GENOMIC DNA]</scope>
    <source>
        <strain evidence="4">SH3</strain>
    </source>
</reference>
<gene>
    <name evidence="3" type="ORF">DFA_01214</name>
</gene>
<evidence type="ECO:0000256" key="2">
    <source>
        <dbReference type="SAM" id="SignalP"/>
    </source>
</evidence>
<protein>
    <submittedName>
        <fullName evidence="3">Uncharacterized protein</fullName>
    </submittedName>
</protein>
<keyword evidence="1" id="KW-0472">Membrane</keyword>
<dbReference type="OMA" id="SSYIRID"/>
<organism evidence="3 4">
    <name type="scientific">Cavenderia fasciculata</name>
    <name type="common">Slime mold</name>
    <name type="synonym">Dictyostelium fasciculatum</name>
    <dbReference type="NCBI Taxonomy" id="261658"/>
    <lineage>
        <taxon>Eukaryota</taxon>
        <taxon>Amoebozoa</taxon>
        <taxon>Evosea</taxon>
        <taxon>Eumycetozoa</taxon>
        <taxon>Dictyostelia</taxon>
        <taxon>Acytosteliales</taxon>
        <taxon>Cavenderiaceae</taxon>
        <taxon>Cavenderia</taxon>
    </lineage>
</organism>
<dbReference type="Proteomes" id="UP000007797">
    <property type="component" value="Unassembled WGS sequence"/>
</dbReference>
<proteinExistence type="predicted"/>
<accession>F4PRJ3</accession>
<dbReference type="EMBL" id="GL883010">
    <property type="protein sequence ID" value="EGG21333.1"/>
    <property type="molecule type" value="Genomic_DNA"/>
</dbReference>
<dbReference type="OrthoDB" id="10681273at2759"/>
<name>F4PRJ3_CACFS</name>
<keyword evidence="1" id="KW-0812">Transmembrane</keyword>
<keyword evidence="4" id="KW-1185">Reference proteome</keyword>
<dbReference type="RefSeq" id="XP_004359183.1">
    <property type="nucleotide sequence ID" value="XM_004359126.1"/>
</dbReference>
<feature type="signal peptide" evidence="2">
    <location>
        <begin position="1"/>
        <end position="18"/>
    </location>
</feature>
<sequence>MCCLCINFIISLLNSVHGQCTTQPIVLPVNNSMCWSPITMALVNGGAFDTVSITPDMILFPFGPYYYLIFDRPGLYQMTTTIGSCTQTLPLQINVPAITFEQPQCIFQNTEATLSGLEGVYSGVTKADFFGDGGHSFPFSAKVGGIPCSGGRFNVKPINRTFQPAIRVVPSLCNTASGSISILNANLFTSIILGIDNINTTATIGSSNIVEFTGLVGSSTGKAFTIYALSSTCGSKEQMVGGLLYSTTPSYDVVQTNLPCNTTHINVQVTSNINASVNSVTINGLAFGSLPVSHDVPVGSPLVLTYTQSQCQFSQSYVLESSPAPISYNLYPPTLSFAQKTSLMTISYLGDMSDLSFSSGKNGIIPIDTTNGQVSVDYDDTYTISTSCYTQNLVIDVRRVKPIFRYTKSGDFCMDVIEIVVDNFEQFDRLWITNGNTTVQADPTTGRISNLYHSTWTLVAHEPDAPNDVNTTITLIPEENWKINYLDFKIVQQNVTRRPNVCTTVSPGIGIAEIWVSYKGQTSYKPNVFNNYWPSGQTIYYFHPTCPTSGVHAGAWDTYDISAATYTIIEPAVCQQSFAKVQFSNLAPGFQSASFNYDNWVNLPITIVNNAFTLYLPTGQNQVYLQYAYNFLNCRESFNISIPFTDSRVITTSTIVKQSTTNCNVNSGQISISNWEEFSNLSIATGQYLGGGIFSTPSIYDNSINFTHSVCGFGMVKGIDLATDQTGVGISVIPLTATSCDSALGLGDGSVKVYLSMGGFDQTPLIKSIYRIGLPEPYKSTSYLRNTLTMIGGGDQFIQVNAGTACTFRANFSLPATAPLPFITSTLVHADPGRKNGYIETKRLSPVKSYVAAIQLQASGYLPDTTNTEITGIENKNSVNLFELQYGVACKYAVSYNLLNTSFPKPTYSINPVDECGSLNMHIVVSADSYARFQLFLRSELTQTYVSFDVDTLIYSVVAGTYTMLYTDRYSLATGSIPIQVVFAPSQSLALPFEYEVVANETCRGMMDGQIKVTGFPADSFVSMVDADDNFQRSTIQGSTPEESSFVFSGLGAGADYTIIVSSTKCTQRSSGIKVSSNEPKLIVTRVENYCQSFNTTYASYSLGTSPRGLNVTYAVDGVTVTGKQPNANGEILIDSLSPGQYQVSANIQDVCTSFVTEFVTVKNNSFDIKIIPNQAGVCEQLVYIVYNPNRLDNLASSGTQLFAQAINFFNNTVHNQTLFNRSSLNIDFGIRLDLFAGNYSVWVQDPSPGGCTFYTDPAVLVPVPKCLPPPPNVTSPPNTTTGGTTTGGEVSLSPQIPVISLLSIILLLVSFIYF</sequence>
<evidence type="ECO:0000313" key="4">
    <source>
        <dbReference type="Proteomes" id="UP000007797"/>
    </source>
</evidence>
<keyword evidence="1" id="KW-1133">Transmembrane helix</keyword>
<evidence type="ECO:0000256" key="1">
    <source>
        <dbReference type="SAM" id="Phobius"/>
    </source>
</evidence>